<sequence length="313" mass="34356">FQVNTYTNSFQYKPSIASLSNSKFIVTWQSYDQDGNDFGIYGQVFNVDGTKSGSEFQVNTYVTNAQQNPSVTTLSNDKFVVTWDSWDQDGTFSGIYGQIFNTDGTKSGSEFQINTETFLSQSKPSIASLSNGKFVVTWESDSQDSDGYGIYGQLFNADGTKSGSEFQVNTYTTDQQNLSSVASLSNGQFVVTWESNGQDSDGYGIYGKLFNADGTKSGSEFRVNTNTTNEQQGPSVIGMNNGRFVVAWLNEKAFLDWEIRGQIFETDIISSSGSVTRQTRSSIEVSGAERQTTSIALTALGWVAQTTKRVLGY</sequence>
<gene>
    <name evidence="1" type="ORF">LCGC14_1681160</name>
</gene>
<evidence type="ECO:0000313" key="1">
    <source>
        <dbReference type="EMBL" id="KKM16898.1"/>
    </source>
</evidence>
<name>A0A0F9K460_9ZZZZ</name>
<comment type="caution">
    <text evidence="1">The sequence shown here is derived from an EMBL/GenBank/DDBJ whole genome shotgun (WGS) entry which is preliminary data.</text>
</comment>
<protein>
    <submittedName>
        <fullName evidence="1">Uncharacterized protein</fullName>
    </submittedName>
</protein>
<dbReference type="EMBL" id="LAZR01014573">
    <property type="protein sequence ID" value="KKM16898.1"/>
    <property type="molecule type" value="Genomic_DNA"/>
</dbReference>
<reference evidence="1" key="1">
    <citation type="journal article" date="2015" name="Nature">
        <title>Complex archaea that bridge the gap between prokaryotes and eukaryotes.</title>
        <authorList>
            <person name="Spang A."/>
            <person name="Saw J.H."/>
            <person name="Jorgensen S.L."/>
            <person name="Zaremba-Niedzwiedzka K."/>
            <person name="Martijn J."/>
            <person name="Lind A.E."/>
            <person name="van Eijk R."/>
            <person name="Schleper C."/>
            <person name="Guy L."/>
            <person name="Ettema T.J."/>
        </authorList>
    </citation>
    <scope>NUCLEOTIDE SEQUENCE</scope>
</reference>
<organism evidence="1">
    <name type="scientific">marine sediment metagenome</name>
    <dbReference type="NCBI Taxonomy" id="412755"/>
    <lineage>
        <taxon>unclassified sequences</taxon>
        <taxon>metagenomes</taxon>
        <taxon>ecological metagenomes</taxon>
    </lineage>
</organism>
<dbReference type="AlphaFoldDB" id="A0A0F9K460"/>
<proteinExistence type="predicted"/>
<feature type="non-terminal residue" evidence="1">
    <location>
        <position position="1"/>
    </location>
</feature>
<accession>A0A0F9K460</accession>